<dbReference type="RefSeq" id="WP_136737862.1">
    <property type="nucleotide sequence ID" value="NZ_SUMB01000001.1"/>
</dbReference>
<feature type="compositionally biased region" description="Basic and acidic residues" evidence="1">
    <location>
        <begin position="66"/>
        <end position="81"/>
    </location>
</feature>
<accession>A0A4U0NWB2</accession>
<evidence type="ECO:0000256" key="1">
    <source>
        <dbReference type="SAM" id="MobiDB-lite"/>
    </source>
</evidence>
<evidence type="ECO:0000313" key="3">
    <source>
        <dbReference type="EMBL" id="TJZ58910.1"/>
    </source>
</evidence>
<feature type="signal peptide" evidence="2">
    <location>
        <begin position="1"/>
        <end position="38"/>
    </location>
</feature>
<feature type="chain" id="PRO_5020961526" evidence="2">
    <location>
        <begin position="39"/>
        <end position="140"/>
    </location>
</feature>
<dbReference type="AlphaFoldDB" id="A0A4U0NWB2"/>
<feature type="region of interest" description="Disordered" evidence="1">
    <location>
        <begin position="53"/>
        <end position="124"/>
    </location>
</feature>
<sequence>MRKDSNGTPSRPLARLCRIPLTLLALLLAFLLGGTATAPDALPTAALKKTGGQASVSVAYEADEEDHSKTKNKSDKRDSKRGQPRRTARSAPGAPQRIGRLLPPNRRDIAPAPAHPSAGRPAAAASRPLEIPVLHCVFRC</sequence>
<evidence type="ECO:0000256" key="2">
    <source>
        <dbReference type="SAM" id="SignalP"/>
    </source>
</evidence>
<organism evidence="3 4">
    <name type="scientific">Streptomyces piniterrae</name>
    <dbReference type="NCBI Taxonomy" id="2571125"/>
    <lineage>
        <taxon>Bacteria</taxon>
        <taxon>Bacillati</taxon>
        <taxon>Actinomycetota</taxon>
        <taxon>Actinomycetes</taxon>
        <taxon>Kitasatosporales</taxon>
        <taxon>Streptomycetaceae</taxon>
        <taxon>Streptomyces</taxon>
    </lineage>
</organism>
<keyword evidence="4" id="KW-1185">Reference proteome</keyword>
<feature type="compositionally biased region" description="Low complexity" evidence="1">
    <location>
        <begin position="110"/>
        <end position="124"/>
    </location>
</feature>
<keyword evidence="2" id="KW-0732">Signal</keyword>
<name>A0A4U0NWB2_9ACTN</name>
<dbReference type="Proteomes" id="UP000308697">
    <property type="component" value="Unassembled WGS sequence"/>
</dbReference>
<protein>
    <submittedName>
        <fullName evidence="3">Uncharacterized protein</fullName>
    </submittedName>
</protein>
<proteinExistence type="predicted"/>
<dbReference type="EMBL" id="SUMB01000001">
    <property type="protein sequence ID" value="TJZ58910.1"/>
    <property type="molecule type" value="Genomic_DNA"/>
</dbReference>
<comment type="caution">
    <text evidence="3">The sequence shown here is derived from an EMBL/GenBank/DDBJ whole genome shotgun (WGS) entry which is preliminary data.</text>
</comment>
<reference evidence="3 4" key="1">
    <citation type="submission" date="2019-04" db="EMBL/GenBank/DDBJ databases">
        <title>Streptomyces piniterrae sp. nov., a heliquinomycin-producing actinomycete isolated from rhizosphere soil of Pinus yunnanensis.</title>
        <authorList>
            <person name="Zhuang X."/>
            <person name="Zhao J."/>
        </authorList>
    </citation>
    <scope>NUCLEOTIDE SEQUENCE [LARGE SCALE GENOMIC DNA]</scope>
    <source>
        <strain evidence="4">jys28</strain>
    </source>
</reference>
<evidence type="ECO:0000313" key="4">
    <source>
        <dbReference type="Proteomes" id="UP000308697"/>
    </source>
</evidence>
<gene>
    <name evidence="3" type="ORF">FCH28_01775</name>
</gene>